<sequence>MIKRIEDETGAYASTYTLTLTPTIHVLASNDVVGFVESSFTPTLTIIIKYGGGEGSVISIDGLNHQKSDSVTRSNVIVHEDVKYKLYGFYALLGLSLAGLAPSIYFNFFRAGESKKDVWKDLLKPLEDYLVKVKSFSEGGSVVFELENLEDLRKIAEGIGKPILMKSESDFVRIFRVIDGDVIYEYRLEVKEKEET</sequence>
<proteinExistence type="predicted"/>
<dbReference type="Proteomes" id="UP000269499">
    <property type="component" value="Unassembled WGS sequence"/>
</dbReference>
<reference evidence="2 3" key="1">
    <citation type="submission" date="2018-06" db="EMBL/GenBank/DDBJ databases">
        <title>Extensive metabolic versatility and redundancy in microbially diverse, dynamic hydrothermal sediments.</title>
        <authorList>
            <person name="Dombrowski N."/>
            <person name="Teske A."/>
            <person name="Baker B.J."/>
        </authorList>
    </citation>
    <scope>NUCLEOTIDE SEQUENCE [LARGE SCALE GENOMIC DNA]</scope>
    <source>
        <strain evidence="2">B20_G2</strain>
    </source>
</reference>
<organism evidence="2 3">
    <name type="scientific">Thermoproteota archaeon</name>
    <dbReference type="NCBI Taxonomy" id="2056631"/>
    <lineage>
        <taxon>Archaea</taxon>
        <taxon>Thermoproteota</taxon>
    </lineage>
</organism>
<dbReference type="AlphaFoldDB" id="A0A497F3F7"/>
<accession>A0A497F3F7</accession>
<keyword evidence="1" id="KW-1133">Transmembrane helix</keyword>
<dbReference type="EMBL" id="QMRA01000065">
    <property type="protein sequence ID" value="RLE53468.1"/>
    <property type="molecule type" value="Genomic_DNA"/>
</dbReference>
<keyword evidence="1" id="KW-0472">Membrane</keyword>
<name>A0A497F3F7_9CREN</name>
<comment type="caution">
    <text evidence="2">The sequence shown here is derived from an EMBL/GenBank/DDBJ whole genome shotgun (WGS) entry which is preliminary data.</text>
</comment>
<evidence type="ECO:0000313" key="2">
    <source>
        <dbReference type="EMBL" id="RLE53468.1"/>
    </source>
</evidence>
<evidence type="ECO:0000313" key="3">
    <source>
        <dbReference type="Proteomes" id="UP000269499"/>
    </source>
</evidence>
<feature type="transmembrane region" description="Helical" evidence="1">
    <location>
        <begin position="87"/>
        <end position="106"/>
    </location>
</feature>
<gene>
    <name evidence="2" type="ORF">DRJ26_03325</name>
</gene>
<protein>
    <submittedName>
        <fullName evidence="2">Uncharacterized protein</fullName>
    </submittedName>
</protein>
<dbReference type="Pfam" id="PF17231">
    <property type="entry name" value="DUF5305"/>
    <property type="match status" value="1"/>
</dbReference>
<evidence type="ECO:0000256" key="1">
    <source>
        <dbReference type="SAM" id="Phobius"/>
    </source>
</evidence>
<keyword evidence="1" id="KW-0812">Transmembrane</keyword>
<dbReference type="InterPro" id="IPR035185">
    <property type="entry name" value="DUF5305"/>
</dbReference>